<dbReference type="RefSeq" id="WP_188645147.1">
    <property type="nucleotide sequence ID" value="NZ_BMKL01000001.1"/>
</dbReference>
<keyword evidence="1" id="KW-1133">Transmembrane helix</keyword>
<organism evidence="2 3">
    <name type="scientific">Tsuneonella deserti</name>
    <dbReference type="NCBI Taxonomy" id="2035528"/>
    <lineage>
        <taxon>Bacteria</taxon>
        <taxon>Pseudomonadati</taxon>
        <taxon>Pseudomonadota</taxon>
        <taxon>Alphaproteobacteria</taxon>
        <taxon>Sphingomonadales</taxon>
        <taxon>Erythrobacteraceae</taxon>
        <taxon>Tsuneonella</taxon>
    </lineage>
</organism>
<accession>A0ABQ1SCU2</accession>
<keyword evidence="1" id="KW-0812">Transmembrane</keyword>
<dbReference type="Proteomes" id="UP000619041">
    <property type="component" value="Unassembled WGS sequence"/>
</dbReference>
<reference evidence="3" key="1">
    <citation type="journal article" date="2019" name="Int. J. Syst. Evol. Microbiol.">
        <title>The Global Catalogue of Microorganisms (GCM) 10K type strain sequencing project: providing services to taxonomists for standard genome sequencing and annotation.</title>
        <authorList>
            <consortium name="The Broad Institute Genomics Platform"/>
            <consortium name="The Broad Institute Genome Sequencing Center for Infectious Disease"/>
            <person name="Wu L."/>
            <person name="Ma J."/>
        </authorList>
    </citation>
    <scope>NUCLEOTIDE SEQUENCE [LARGE SCALE GENOMIC DNA]</scope>
    <source>
        <strain evidence="3">CGMCC 1.15959</strain>
    </source>
</reference>
<name>A0ABQ1SCU2_9SPHN</name>
<feature type="transmembrane region" description="Helical" evidence="1">
    <location>
        <begin position="31"/>
        <end position="47"/>
    </location>
</feature>
<keyword evidence="3" id="KW-1185">Reference proteome</keyword>
<evidence type="ECO:0000313" key="2">
    <source>
        <dbReference type="EMBL" id="GGE01597.1"/>
    </source>
</evidence>
<gene>
    <name evidence="2" type="ORF">GCM10011515_21650</name>
</gene>
<evidence type="ECO:0000256" key="1">
    <source>
        <dbReference type="SAM" id="Phobius"/>
    </source>
</evidence>
<comment type="caution">
    <text evidence="2">The sequence shown here is derived from an EMBL/GenBank/DDBJ whole genome shotgun (WGS) entry which is preliminary data.</text>
</comment>
<dbReference type="EMBL" id="BMKL01000001">
    <property type="protein sequence ID" value="GGE01597.1"/>
    <property type="molecule type" value="Genomic_DNA"/>
</dbReference>
<sequence length="49" mass="4897">MGAESSQARPVIASAASAHPAGEWQIPGGDFALLALVVAALAIFLCTES</sequence>
<evidence type="ECO:0000313" key="3">
    <source>
        <dbReference type="Proteomes" id="UP000619041"/>
    </source>
</evidence>
<keyword evidence="1" id="KW-0472">Membrane</keyword>
<proteinExistence type="predicted"/>
<protein>
    <submittedName>
        <fullName evidence="2">Uncharacterized protein</fullName>
    </submittedName>
</protein>